<comment type="caution">
    <text evidence="2">The sequence shown here is derived from an EMBL/GenBank/DDBJ whole genome shotgun (WGS) entry which is preliminary data.</text>
</comment>
<feature type="transmembrane region" description="Helical" evidence="1">
    <location>
        <begin position="163"/>
        <end position="181"/>
    </location>
</feature>
<keyword evidence="3" id="KW-1185">Reference proteome</keyword>
<proteinExistence type="predicted"/>
<sequence>MQGGNPFDRQGFGQPGFGGMPFDDNDSFIAGGGVQRRKRQDPNSSEIQREHGVFHEKLGSILGPAYVGAFGLGAIYGLTKTPPMRARRTYRLYINNYLNEIGKNSSRWANQTAAAVFLYLLVGKCINFVFFEELEHLPDSAKASTYGLFTGLLYKSTRGFRPALFGSVLGASFGYAFASFWERSSDGKKFGL</sequence>
<dbReference type="EMBL" id="CAMPGE010021968">
    <property type="protein sequence ID" value="CAI2380060.1"/>
    <property type="molecule type" value="Genomic_DNA"/>
</dbReference>
<evidence type="ECO:0000256" key="1">
    <source>
        <dbReference type="SAM" id="Phobius"/>
    </source>
</evidence>
<feature type="transmembrane region" description="Helical" evidence="1">
    <location>
        <begin position="58"/>
        <end position="78"/>
    </location>
</feature>
<accession>A0AAD2D4W2</accession>
<evidence type="ECO:0000313" key="3">
    <source>
        <dbReference type="Proteomes" id="UP001295684"/>
    </source>
</evidence>
<feature type="transmembrane region" description="Helical" evidence="1">
    <location>
        <begin position="113"/>
        <end position="131"/>
    </location>
</feature>
<keyword evidence="1" id="KW-0472">Membrane</keyword>
<name>A0AAD2D4W2_EUPCR</name>
<dbReference type="AlphaFoldDB" id="A0AAD2D4W2"/>
<dbReference type="Pfam" id="PF02466">
    <property type="entry name" value="Tim17"/>
    <property type="match status" value="1"/>
</dbReference>
<keyword evidence="1" id="KW-0812">Transmembrane</keyword>
<dbReference type="Proteomes" id="UP001295684">
    <property type="component" value="Unassembled WGS sequence"/>
</dbReference>
<reference evidence="2" key="1">
    <citation type="submission" date="2023-07" db="EMBL/GenBank/DDBJ databases">
        <authorList>
            <consortium name="AG Swart"/>
            <person name="Singh M."/>
            <person name="Singh A."/>
            <person name="Seah K."/>
            <person name="Emmerich C."/>
        </authorList>
    </citation>
    <scope>NUCLEOTIDE SEQUENCE</scope>
    <source>
        <strain evidence="2">DP1</strain>
    </source>
</reference>
<keyword evidence="1" id="KW-1133">Transmembrane helix</keyword>
<gene>
    <name evidence="2" type="ORF">ECRASSUSDP1_LOCUS21487</name>
</gene>
<protein>
    <submittedName>
        <fullName evidence="2">Uncharacterized protein</fullName>
    </submittedName>
</protein>
<evidence type="ECO:0000313" key="2">
    <source>
        <dbReference type="EMBL" id="CAI2380060.1"/>
    </source>
</evidence>
<organism evidence="2 3">
    <name type="scientific">Euplotes crassus</name>
    <dbReference type="NCBI Taxonomy" id="5936"/>
    <lineage>
        <taxon>Eukaryota</taxon>
        <taxon>Sar</taxon>
        <taxon>Alveolata</taxon>
        <taxon>Ciliophora</taxon>
        <taxon>Intramacronucleata</taxon>
        <taxon>Spirotrichea</taxon>
        <taxon>Hypotrichia</taxon>
        <taxon>Euplotida</taxon>
        <taxon>Euplotidae</taxon>
        <taxon>Moneuplotes</taxon>
    </lineage>
</organism>